<comment type="caution">
    <text evidence="1">The sequence shown here is derived from an EMBL/GenBank/DDBJ whole genome shotgun (WGS) entry which is preliminary data.</text>
</comment>
<accession>A0A2S7INN9</accession>
<sequence length="152" mass="17438">MIFGNNSSELVDILVYNKGEYPLHDLTVSIIDDDIKTIPYDGKKSVAEFAKQHDNYQVNISIGNMAKGSGRIIGQVLANRHQEKTYKLFFSALNGNWTQKLKLAFDKNGHVAYASIVYKTVIKGSKVEYIKLEELQQFEYPKSKNELNWRFN</sequence>
<proteinExistence type="predicted"/>
<dbReference type="Proteomes" id="UP000239590">
    <property type="component" value="Unassembled WGS sequence"/>
</dbReference>
<name>A0A2S7INN9_9BACT</name>
<dbReference type="EMBL" id="PTRA01000001">
    <property type="protein sequence ID" value="PQA59180.1"/>
    <property type="molecule type" value="Genomic_DNA"/>
</dbReference>
<dbReference type="AlphaFoldDB" id="A0A2S7INN9"/>
<keyword evidence="2" id="KW-1185">Reference proteome</keyword>
<evidence type="ECO:0000313" key="2">
    <source>
        <dbReference type="Proteomes" id="UP000239590"/>
    </source>
</evidence>
<dbReference type="RefSeq" id="WP_104710486.1">
    <property type="nucleotide sequence ID" value="NZ_PTRA01000001.1"/>
</dbReference>
<dbReference type="OrthoDB" id="6940358at2"/>
<organism evidence="1 2">
    <name type="scientific">Siphonobacter curvatus</name>
    <dbReference type="NCBI Taxonomy" id="2094562"/>
    <lineage>
        <taxon>Bacteria</taxon>
        <taxon>Pseudomonadati</taxon>
        <taxon>Bacteroidota</taxon>
        <taxon>Cytophagia</taxon>
        <taxon>Cytophagales</taxon>
        <taxon>Cytophagaceae</taxon>
        <taxon>Siphonobacter</taxon>
    </lineage>
</organism>
<evidence type="ECO:0000313" key="1">
    <source>
        <dbReference type="EMBL" id="PQA59180.1"/>
    </source>
</evidence>
<reference evidence="2" key="1">
    <citation type="submission" date="2018-02" db="EMBL/GenBank/DDBJ databases">
        <title>Genome sequencing of Solimonas sp. HR-BB.</title>
        <authorList>
            <person name="Lee Y."/>
            <person name="Jeon C.O."/>
        </authorList>
    </citation>
    <scope>NUCLEOTIDE SEQUENCE [LARGE SCALE GENOMIC DNA]</scope>
    <source>
        <strain evidence="2">HR-U</strain>
    </source>
</reference>
<protein>
    <submittedName>
        <fullName evidence="1">Uncharacterized protein</fullName>
    </submittedName>
</protein>
<gene>
    <name evidence="1" type="ORF">C5O19_05855</name>
</gene>